<keyword evidence="13" id="KW-1185">Reference proteome</keyword>
<comment type="caution">
    <text evidence="12">The sequence shown here is derived from an EMBL/GenBank/DDBJ whole genome shotgun (WGS) entry which is preliminary data.</text>
</comment>
<dbReference type="GO" id="GO:0005886">
    <property type="term" value="C:plasma membrane"/>
    <property type="evidence" value="ECO:0007669"/>
    <property type="project" value="TreeGrafter"/>
</dbReference>
<feature type="transmembrane region" description="Helical" evidence="11">
    <location>
        <begin position="313"/>
        <end position="333"/>
    </location>
</feature>
<dbReference type="PRINTS" id="PR00899">
    <property type="entry name" value="GPCRSTE3"/>
</dbReference>
<comment type="subcellular location">
    <subcellularLocation>
        <location evidence="1">Membrane</location>
        <topology evidence="1">Multi-pass membrane protein</topology>
    </subcellularLocation>
</comment>
<feature type="transmembrane region" description="Helical" evidence="11">
    <location>
        <begin position="247"/>
        <end position="267"/>
    </location>
</feature>
<organism evidence="12 13">
    <name type="scientific">Thielaviopsis punctulata</name>
    <dbReference type="NCBI Taxonomy" id="72032"/>
    <lineage>
        <taxon>Eukaryota</taxon>
        <taxon>Fungi</taxon>
        <taxon>Dikarya</taxon>
        <taxon>Ascomycota</taxon>
        <taxon>Pezizomycotina</taxon>
        <taxon>Sordariomycetes</taxon>
        <taxon>Hypocreomycetidae</taxon>
        <taxon>Microascales</taxon>
        <taxon>Ceratocystidaceae</taxon>
        <taxon>Thielaviopsis</taxon>
    </lineage>
</organism>
<feature type="transmembrane region" description="Helical" evidence="11">
    <location>
        <begin position="38"/>
        <end position="58"/>
    </location>
</feature>
<evidence type="ECO:0000256" key="9">
    <source>
        <dbReference type="ARBA" id="ARBA00023224"/>
    </source>
</evidence>
<dbReference type="AlphaFoldDB" id="A0A0F4ZDX3"/>
<evidence type="ECO:0000256" key="6">
    <source>
        <dbReference type="ARBA" id="ARBA00023040"/>
    </source>
</evidence>
<dbReference type="GO" id="GO:0000750">
    <property type="term" value="P:pheromone-dependent signal transduction involved in conjugation with cellular fusion"/>
    <property type="evidence" value="ECO:0007669"/>
    <property type="project" value="TreeGrafter"/>
</dbReference>
<feature type="compositionally biased region" description="Polar residues" evidence="10">
    <location>
        <begin position="381"/>
        <end position="391"/>
    </location>
</feature>
<evidence type="ECO:0000313" key="13">
    <source>
        <dbReference type="Proteomes" id="UP000033483"/>
    </source>
</evidence>
<evidence type="ECO:0000256" key="2">
    <source>
        <dbReference type="ARBA" id="ARBA00011085"/>
    </source>
</evidence>
<evidence type="ECO:0000313" key="12">
    <source>
        <dbReference type="EMBL" id="KKA28697.1"/>
    </source>
</evidence>
<dbReference type="EMBL" id="LAEV01001195">
    <property type="protein sequence ID" value="KKA28697.1"/>
    <property type="molecule type" value="Genomic_DNA"/>
</dbReference>
<evidence type="ECO:0000256" key="10">
    <source>
        <dbReference type="SAM" id="MobiDB-lite"/>
    </source>
</evidence>
<dbReference type="PANTHER" id="PTHR28097:SF1">
    <property type="entry name" value="PHEROMONE A FACTOR RECEPTOR"/>
    <property type="match status" value="1"/>
</dbReference>
<evidence type="ECO:0000256" key="1">
    <source>
        <dbReference type="ARBA" id="ARBA00004141"/>
    </source>
</evidence>
<comment type="similarity">
    <text evidence="2">Belongs to the G-protein coupled receptor 4 family.</text>
</comment>
<keyword evidence="6" id="KW-0297">G-protein coupled receptor</keyword>
<evidence type="ECO:0000256" key="5">
    <source>
        <dbReference type="ARBA" id="ARBA00022989"/>
    </source>
</evidence>
<dbReference type="OrthoDB" id="2874149at2759"/>
<accession>A0A0F4ZDX3</accession>
<feature type="transmembrane region" description="Helical" evidence="11">
    <location>
        <begin position="150"/>
        <end position="171"/>
    </location>
</feature>
<keyword evidence="7 11" id="KW-0472">Membrane</keyword>
<keyword evidence="5 11" id="KW-1133">Transmembrane helix</keyword>
<protein>
    <submittedName>
        <fullName evidence="12">Uncharacterized protein</fullName>
    </submittedName>
</protein>
<feature type="region of interest" description="Disordered" evidence="10">
    <location>
        <begin position="381"/>
        <end position="442"/>
    </location>
</feature>
<keyword evidence="8" id="KW-0675">Receptor</keyword>
<dbReference type="PANTHER" id="PTHR28097">
    <property type="entry name" value="PHEROMONE A FACTOR RECEPTOR"/>
    <property type="match status" value="1"/>
</dbReference>
<feature type="compositionally biased region" description="Basic and acidic residues" evidence="10">
    <location>
        <begin position="472"/>
        <end position="481"/>
    </location>
</feature>
<keyword evidence="9" id="KW-0807">Transducer</keyword>
<keyword evidence="3" id="KW-0589">Pheromone response</keyword>
<feature type="transmembrane region" description="Helical" evidence="11">
    <location>
        <begin position="65"/>
        <end position="87"/>
    </location>
</feature>
<evidence type="ECO:0000256" key="11">
    <source>
        <dbReference type="SAM" id="Phobius"/>
    </source>
</evidence>
<feature type="region of interest" description="Disordered" evidence="10">
    <location>
        <begin position="462"/>
        <end position="488"/>
    </location>
</feature>
<dbReference type="GO" id="GO:0004932">
    <property type="term" value="F:mating-type factor pheromone receptor activity"/>
    <property type="evidence" value="ECO:0007669"/>
    <property type="project" value="InterPro"/>
</dbReference>
<feature type="transmembrane region" description="Helical" evidence="11">
    <location>
        <begin position="107"/>
        <end position="129"/>
    </location>
</feature>
<dbReference type="Pfam" id="PF02076">
    <property type="entry name" value="STE3"/>
    <property type="match status" value="1"/>
</dbReference>
<feature type="compositionally biased region" description="Polar residues" evidence="10">
    <location>
        <begin position="415"/>
        <end position="427"/>
    </location>
</feature>
<dbReference type="InterPro" id="IPR001499">
    <property type="entry name" value="GPCR_STE3"/>
</dbReference>
<evidence type="ECO:0000256" key="8">
    <source>
        <dbReference type="ARBA" id="ARBA00023170"/>
    </source>
</evidence>
<dbReference type="Proteomes" id="UP000033483">
    <property type="component" value="Unassembled WGS sequence"/>
</dbReference>
<evidence type="ECO:0000256" key="4">
    <source>
        <dbReference type="ARBA" id="ARBA00022692"/>
    </source>
</evidence>
<feature type="compositionally biased region" description="Low complexity" evidence="10">
    <location>
        <begin position="401"/>
        <end position="414"/>
    </location>
</feature>
<evidence type="ECO:0000256" key="3">
    <source>
        <dbReference type="ARBA" id="ARBA00022507"/>
    </source>
</evidence>
<feature type="transmembrane region" description="Helical" evidence="11">
    <location>
        <begin position="191"/>
        <end position="216"/>
    </location>
</feature>
<name>A0A0F4ZDX3_9PEZI</name>
<reference evidence="12 13" key="1">
    <citation type="submission" date="2015-03" db="EMBL/GenBank/DDBJ databases">
        <authorList>
            <person name="Radwan O."/>
            <person name="Al-Naeli F.A."/>
            <person name="Rendon G.A."/>
            <person name="Fields C."/>
        </authorList>
    </citation>
    <scope>NUCLEOTIDE SEQUENCE [LARGE SCALE GENOMIC DNA]</scope>
    <source>
        <strain evidence="12">CR-DP1</strain>
    </source>
</reference>
<keyword evidence="4 11" id="KW-0812">Transmembrane</keyword>
<sequence>MSPPTVFDTSYYGQLSDGTVTLSSRRLEVLPTKLLVNLIFRVVVGTWSLSACIVPLRLLYRNGEFAAVVCIIAIMILTVFFVLNALIWHNQDTSTWWNGVGYCDMNIYLTTACQMSAVGSVFAIMRNLSININVLRASPLTHRERKQKNLVQALIIFVPVLIQLGWLYPITTERYSIMPLTGCYARTDPSWPVMFFIVPEAVYPIGTAIYAVLIYVNFRKIRKSNSAISNSSNPIVCTRNDRASRRLYLMSLSILIPYLPCALYVVASNLRAIIPFREYDFKKLHGVGELGTWNTVIYFVDEWALSFPMNYCWVYPLFALPIFLFFGLSTDAINEYRVALVKCGFAKIWPGLLEEYSPYRTYQPSWLGSILRSSTQRGLVAESSSPDTRGSVSPEKKHQISMSAVSGSPSSSFSTVAQPSEAANPSDASRGPMSGQSKCQNDSYDSANALWEADIERGIQTTCWGNGDDESGVDRPDDAQRRGAQGHVLDGVNVYTDIERCSEPVKK</sequence>
<evidence type="ECO:0000256" key="7">
    <source>
        <dbReference type="ARBA" id="ARBA00023136"/>
    </source>
</evidence>
<proteinExistence type="inferred from homology"/>
<gene>
    <name evidence="12" type="ORF">TD95_003429</name>
</gene>